<dbReference type="GO" id="GO:0008887">
    <property type="term" value="F:glycerate kinase activity"/>
    <property type="evidence" value="ECO:0007669"/>
    <property type="project" value="UniProtKB-UniRule"/>
</dbReference>
<dbReference type="PANTHER" id="PTHR21599:SF0">
    <property type="entry name" value="GLYCERATE KINASE"/>
    <property type="match status" value="1"/>
</dbReference>
<evidence type="ECO:0000313" key="5">
    <source>
        <dbReference type="EMBL" id="OEF98730.1"/>
    </source>
</evidence>
<dbReference type="NCBIfam" id="TIGR00045">
    <property type="entry name" value="glycerate kinase"/>
    <property type="match status" value="1"/>
</dbReference>
<keyword evidence="6" id="KW-1185">Reference proteome</keyword>
<dbReference type="STRING" id="766136.BHF68_03465"/>
<evidence type="ECO:0000256" key="3">
    <source>
        <dbReference type="ARBA" id="ARBA00022777"/>
    </source>
</evidence>
<dbReference type="SUPFAM" id="SSF110738">
    <property type="entry name" value="Glycerate kinase I"/>
    <property type="match status" value="1"/>
</dbReference>
<accession>A0A1E5G6B8</accession>
<dbReference type="GO" id="GO:0031388">
    <property type="term" value="P:organic acid phosphorylation"/>
    <property type="evidence" value="ECO:0007669"/>
    <property type="project" value="UniProtKB-UniRule"/>
</dbReference>
<dbReference type="InterPro" id="IPR018193">
    <property type="entry name" value="Glyc_kinase_flavodox-like_fold"/>
</dbReference>
<keyword evidence="3 4" id="KW-0418">Kinase</keyword>
<evidence type="ECO:0000256" key="1">
    <source>
        <dbReference type="ARBA" id="ARBA00006284"/>
    </source>
</evidence>
<sequence length="378" mass="40190">MKIVVAPDSFKGSLSAFEFCNIVEEVAIKHFPMLTIVKVPLADGGEGTVDSLIQGGNGQFQYAEVNDPLFRKIEAKYGILEDKKTAVMEIAEASGLHKISKAEQNPMITSTYGTGEMIKHALDQGCRNFIIGIGGSATNDCGIGLIQALGAEVLNKNNKQVAPGGEGLLEAVKIDLDNFDKRIEESTFTIACDVNNPLTGKTGAAYVFSPQKGATPAMVEELDKGLKNYAKVIHNTIGIDIENVPGAGAAGGLGACFSAFFNGQLKSGIEIVLKTTALEEKLKSADIVITGEGKIDTQTAYGKTPSGVAKLARKHHVPVIGICGILEADSEAIKEIELDAAFSIMNRPCIVEEAISDAKTNLESLIYNIFNILTINKK</sequence>
<evidence type="ECO:0000256" key="4">
    <source>
        <dbReference type="PIRNR" id="PIRNR006078"/>
    </source>
</evidence>
<evidence type="ECO:0000256" key="2">
    <source>
        <dbReference type="ARBA" id="ARBA00022679"/>
    </source>
</evidence>
<dbReference type="PANTHER" id="PTHR21599">
    <property type="entry name" value="GLYCERATE KINASE"/>
    <property type="match status" value="1"/>
</dbReference>
<proteinExistence type="inferred from homology"/>
<dbReference type="InterPro" id="IPR018197">
    <property type="entry name" value="Glycerate_kinase_RE-like"/>
</dbReference>
<dbReference type="RefSeq" id="WP_069642222.1">
    <property type="nucleotide sequence ID" value="NZ_MIJE01000001.1"/>
</dbReference>
<keyword evidence="2 4" id="KW-0808">Transferase</keyword>
<evidence type="ECO:0000313" key="6">
    <source>
        <dbReference type="Proteomes" id="UP000094296"/>
    </source>
</evidence>
<dbReference type="AlphaFoldDB" id="A0A1E5G6B8"/>
<comment type="caution">
    <text evidence="5">The sequence shown here is derived from an EMBL/GenBank/DDBJ whole genome shotgun (WGS) entry which is preliminary data.</text>
</comment>
<dbReference type="Gene3D" id="3.40.50.10350">
    <property type="entry name" value="Glycerate kinase, domain 1"/>
    <property type="match status" value="1"/>
</dbReference>
<protein>
    <submittedName>
        <fullName evidence="5">Glycerate kinase</fullName>
    </submittedName>
</protein>
<reference evidence="5 6" key="1">
    <citation type="submission" date="2016-09" db="EMBL/GenBank/DDBJ databases">
        <title>Draft genome sequence for the type strain of Desulfuribacillus alkaliarsenatis AHT28, an obligately anaerobic, sulfidogenic bacterium isolated from Russian soda lake sediments.</title>
        <authorList>
            <person name="Abin C.A."/>
            <person name="Hollibaugh J.T."/>
        </authorList>
    </citation>
    <scope>NUCLEOTIDE SEQUENCE [LARGE SCALE GENOMIC DNA]</scope>
    <source>
        <strain evidence="5 6">AHT28</strain>
    </source>
</reference>
<dbReference type="InterPro" id="IPR004381">
    <property type="entry name" value="Glycerate_kinase"/>
</dbReference>
<dbReference type="EMBL" id="MIJE01000001">
    <property type="protein sequence ID" value="OEF98730.1"/>
    <property type="molecule type" value="Genomic_DNA"/>
</dbReference>
<dbReference type="Pfam" id="PF02595">
    <property type="entry name" value="Gly_kinase"/>
    <property type="match status" value="1"/>
</dbReference>
<dbReference type="OrthoDB" id="9774290at2"/>
<name>A0A1E5G6B8_9FIRM</name>
<dbReference type="Proteomes" id="UP000094296">
    <property type="component" value="Unassembled WGS sequence"/>
</dbReference>
<gene>
    <name evidence="5" type="ORF">BHF68_03465</name>
</gene>
<dbReference type="Gene3D" id="3.90.1510.10">
    <property type="entry name" value="Glycerate kinase, domain 2"/>
    <property type="match status" value="1"/>
</dbReference>
<dbReference type="PIRSF" id="PIRSF006078">
    <property type="entry name" value="GlxK"/>
    <property type="match status" value="1"/>
</dbReference>
<dbReference type="InterPro" id="IPR036129">
    <property type="entry name" value="Glycerate_kinase_sf"/>
</dbReference>
<organism evidence="5 6">
    <name type="scientific">Desulfuribacillus alkaliarsenatis</name>
    <dbReference type="NCBI Taxonomy" id="766136"/>
    <lineage>
        <taxon>Bacteria</taxon>
        <taxon>Bacillati</taxon>
        <taxon>Bacillota</taxon>
        <taxon>Desulfuribacillia</taxon>
        <taxon>Desulfuribacillales</taxon>
        <taxon>Desulfuribacillaceae</taxon>
        <taxon>Desulfuribacillus</taxon>
    </lineage>
</organism>
<comment type="similarity">
    <text evidence="1 4">Belongs to the glycerate kinase type-1 family.</text>
</comment>